<evidence type="ECO:0000313" key="2">
    <source>
        <dbReference type="EMBL" id="MCN9242387.1"/>
    </source>
</evidence>
<feature type="compositionally biased region" description="Basic and acidic residues" evidence="1">
    <location>
        <begin position="47"/>
        <end position="70"/>
    </location>
</feature>
<name>A0ABT0ZFQ0_9ACTN</name>
<organism evidence="2 3">
    <name type="scientific">Streptomyces macrolidinus</name>
    <dbReference type="NCBI Taxonomy" id="2952607"/>
    <lineage>
        <taxon>Bacteria</taxon>
        <taxon>Bacillati</taxon>
        <taxon>Actinomycetota</taxon>
        <taxon>Actinomycetes</taxon>
        <taxon>Kitasatosporales</taxon>
        <taxon>Streptomycetaceae</taxon>
        <taxon>Streptomyces</taxon>
    </lineage>
</organism>
<gene>
    <name evidence="2" type="ORF">NGF19_16570</name>
</gene>
<dbReference type="Proteomes" id="UP001523219">
    <property type="component" value="Unassembled WGS sequence"/>
</dbReference>
<feature type="compositionally biased region" description="Basic and acidic residues" evidence="1">
    <location>
        <begin position="78"/>
        <end position="94"/>
    </location>
</feature>
<reference evidence="2 3" key="1">
    <citation type="submission" date="2022-05" db="EMBL/GenBank/DDBJ databases">
        <title>Streptomyces sp. nov. RY43-2 isolated from soil of a peat swamp forest.</title>
        <authorList>
            <person name="Kanchanasin P."/>
            <person name="Tanasupawat S."/>
            <person name="Phongsopitanun W."/>
        </authorList>
    </citation>
    <scope>NUCLEOTIDE SEQUENCE [LARGE SCALE GENOMIC DNA]</scope>
    <source>
        <strain evidence="2 3">RY43-2</strain>
    </source>
</reference>
<dbReference type="EMBL" id="JAMWMR010000013">
    <property type="protein sequence ID" value="MCN9242387.1"/>
    <property type="molecule type" value="Genomic_DNA"/>
</dbReference>
<proteinExistence type="predicted"/>
<comment type="caution">
    <text evidence="2">The sequence shown here is derived from an EMBL/GenBank/DDBJ whole genome shotgun (WGS) entry which is preliminary data.</text>
</comment>
<evidence type="ECO:0000256" key="1">
    <source>
        <dbReference type="SAM" id="MobiDB-lite"/>
    </source>
</evidence>
<sequence>MRLRCWLSRADAIVTRLLVHLGSAAYFAISLPPGLYGPDPDPGADSGSDRAPREARSPRAGHDPHQDGDRNQGPPAGHPERRCTTPPSEVERELWASLGIDPERR</sequence>
<evidence type="ECO:0000313" key="3">
    <source>
        <dbReference type="Proteomes" id="UP001523219"/>
    </source>
</evidence>
<dbReference type="InterPro" id="IPR045701">
    <property type="entry name" value="DUF6059"/>
</dbReference>
<accession>A0ABT0ZFQ0</accession>
<feature type="compositionally biased region" description="Low complexity" evidence="1">
    <location>
        <begin position="31"/>
        <end position="46"/>
    </location>
</feature>
<dbReference type="Pfam" id="PF19534">
    <property type="entry name" value="DUF6059"/>
    <property type="match status" value="1"/>
</dbReference>
<dbReference type="RefSeq" id="WP_252425696.1">
    <property type="nucleotide sequence ID" value="NZ_JAMWMR010000013.1"/>
</dbReference>
<protein>
    <submittedName>
        <fullName evidence="2">Uncharacterized protein</fullName>
    </submittedName>
</protein>
<feature type="region of interest" description="Disordered" evidence="1">
    <location>
        <begin position="31"/>
        <end position="105"/>
    </location>
</feature>
<keyword evidence="3" id="KW-1185">Reference proteome</keyword>